<keyword evidence="3" id="KW-0520">NAD</keyword>
<proteinExistence type="predicted"/>
<evidence type="ECO:0000256" key="2">
    <source>
        <dbReference type="ARBA" id="ARBA00022793"/>
    </source>
</evidence>
<evidence type="ECO:0000313" key="6">
    <source>
        <dbReference type="EMBL" id="KAE9593804.1"/>
    </source>
</evidence>
<dbReference type="GO" id="GO:0048040">
    <property type="term" value="F:UDP-glucuronate decarboxylase activity"/>
    <property type="evidence" value="ECO:0007669"/>
    <property type="project" value="TreeGrafter"/>
</dbReference>
<dbReference type="Proteomes" id="UP000447434">
    <property type="component" value="Chromosome 18"/>
</dbReference>
<sequence length="73" mass="8267">MQVVQETIDPNAKIVYKPNTEDDPHKRKPDISKAKELLGWEPKVDLRSGLPLMVSDFRQRIFGDNKESSATSA</sequence>
<organism evidence="6 7">
    <name type="scientific">Lupinus albus</name>
    <name type="common">White lupine</name>
    <name type="synonym">Lupinus termis</name>
    <dbReference type="NCBI Taxonomy" id="3870"/>
    <lineage>
        <taxon>Eukaryota</taxon>
        <taxon>Viridiplantae</taxon>
        <taxon>Streptophyta</taxon>
        <taxon>Embryophyta</taxon>
        <taxon>Tracheophyta</taxon>
        <taxon>Spermatophyta</taxon>
        <taxon>Magnoliopsida</taxon>
        <taxon>eudicotyledons</taxon>
        <taxon>Gunneridae</taxon>
        <taxon>Pentapetalae</taxon>
        <taxon>rosids</taxon>
        <taxon>fabids</taxon>
        <taxon>Fabales</taxon>
        <taxon>Fabaceae</taxon>
        <taxon>Papilionoideae</taxon>
        <taxon>50 kb inversion clade</taxon>
        <taxon>genistoids sensu lato</taxon>
        <taxon>core genistoids</taxon>
        <taxon>Genisteae</taxon>
        <taxon>Lupinus</taxon>
    </lineage>
</organism>
<dbReference type="SUPFAM" id="SSF51735">
    <property type="entry name" value="NAD(P)-binding Rossmann-fold domains"/>
    <property type="match status" value="1"/>
</dbReference>
<feature type="compositionally biased region" description="Basic and acidic residues" evidence="5">
    <location>
        <begin position="19"/>
        <end position="30"/>
    </location>
</feature>
<gene>
    <name evidence="6" type="ORF">Lalb_Chr18g0046961</name>
</gene>
<dbReference type="InterPro" id="IPR036291">
    <property type="entry name" value="NAD(P)-bd_dom_sf"/>
</dbReference>
<comment type="caution">
    <text evidence="6">The sequence shown here is derived from an EMBL/GenBank/DDBJ whole genome shotgun (WGS) entry which is preliminary data.</text>
</comment>
<evidence type="ECO:0000313" key="7">
    <source>
        <dbReference type="Proteomes" id="UP000447434"/>
    </source>
</evidence>
<keyword evidence="2" id="KW-0210">Decarboxylase</keyword>
<reference evidence="7" key="1">
    <citation type="journal article" date="2020" name="Nat. Commun.">
        <title>Genome sequence of the cluster root forming white lupin.</title>
        <authorList>
            <person name="Hufnagel B."/>
            <person name="Marques A."/>
            <person name="Soriano A."/>
            <person name="Marques L."/>
            <person name="Divol F."/>
            <person name="Doumas P."/>
            <person name="Sallet E."/>
            <person name="Mancinotti D."/>
            <person name="Carrere S."/>
            <person name="Marande W."/>
            <person name="Arribat S."/>
            <person name="Keller J."/>
            <person name="Huneau C."/>
            <person name="Blein T."/>
            <person name="Aime D."/>
            <person name="Laguerre M."/>
            <person name="Taylor J."/>
            <person name="Schubert V."/>
            <person name="Nelson M."/>
            <person name="Geu-Flores F."/>
            <person name="Crespi M."/>
            <person name="Gallardo-Guerrero K."/>
            <person name="Delaux P.-M."/>
            <person name="Salse J."/>
            <person name="Berges H."/>
            <person name="Guyot R."/>
            <person name="Gouzy J."/>
            <person name="Peret B."/>
        </authorList>
    </citation>
    <scope>NUCLEOTIDE SEQUENCE [LARGE SCALE GENOMIC DNA]</scope>
    <source>
        <strain evidence="7">cv. Amiga</strain>
    </source>
</reference>
<dbReference type="GO" id="GO:0042732">
    <property type="term" value="P:D-xylose metabolic process"/>
    <property type="evidence" value="ECO:0007669"/>
    <property type="project" value="InterPro"/>
</dbReference>
<dbReference type="GO" id="GO:0005737">
    <property type="term" value="C:cytoplasm"/>
    <property type="evidence" value="ECO:0007669"/>
    <property type="project" value="TreeGrafter"/>
</dbReference>
<name>A0A6A4P0X8_LUPAL</name>
<accession>A0A6A4P0X8</accession>
<comment type="cofactor">
    <cofactor evidence="1">
        <name>NAD(+)</name>
        <dbReference type="ChEBI" id="CHEBI:57540"/>
    </cofactor>
</comment>
<evidence type="ECO:0000256" key="3">
    <source>
        <dbReference type="ARBA" id="ARBA00023027"/>
    </source>
</evidence>
<dbReference type="PANTHER" id="PTHR43078">
    <property type="entry name" value="UDP-GLUCURONIC ACID DECARBOXYLASE-RELATED"/>
    <property type="match status" value="1"/>
</dbReference>
<dbReference type="InterPro" id="IPR044516">
    <property type="entry name" value="UXS-like"/>
</dbReference>
<dbReference type="EMBL" id="WOCE01000018">
    <property type="protein sequence ID" value="KAE9593804.1"/>
    <property type="molecule type" value="Genomic_DNA"/>
</dbReference>
<keyword evidence="7" id="KW-1185">Reference proteome</keyword>
<keyword evidence="4" id="KW-0456">Lyase</keyword>
<evidence type="ECO:0000256" key="5">
    <source>
        <dbReference type="SAM" id="MobiDB-lite"/>
    </source>
</evidence>
<evidence type="ECO:0000256" key="1">
    <source>
        <dbReference type="ARBA" id="ARBA00001911"/>
    </source>
</evidence>
<evidence type="ECO:0000256" key="4">
    <source>
        <dbReference type="ARBA" id="ARBA00023239"/>
    </source>
</evidence>
<protein>
    <submittedName>
        <fullName evidence="6">Putative UDP-glucuronate decarboxylase</fullName>
    </submittedName>
</protein>
<dbReference type="PANTHER" id="PTHR43078:SF48">
    <property type="entry name" value="UDP-GLUCURONATE DECARBOXYLASE"/>
    <property type="match status" value="1"/>
</dbReference>
<dbReference type="OrthoDB" id="331544at2759"/>
<dbReference type="GO" id="GO:0070403">
    <property type="term" value="F:NAD+ binding"/>
    <property type="evidence" value="ECO:0007669"/>
    <property type="project" value="InterPro"/>
</dbReference>
<feature type="region of interest" description="Disordered" evidence="5">
    <location>
        <begin position="1"/>
        <end position="30"/>
    </location>
</feature>
<dbReference type="AlphaFoldDB" id="A0A6A4P0X8"/>
<dbReference type="Gene3D" id="3.90.25.10">
    <property type="entry name" value="UDP-galactose 4-epimerase, domain 1"/>
    <property type="match status" value="1"/>
</dbReference>